<protein>
    <submittedName>
        <fullName evidence="1">Periplasmic binding protein-related protein</fullName>
    </submittedName>
</protein>
<name>A0A1X4XUZ2_9BACT</name>
<dbReference type="SUPFAM" id="SSF53850">
    <property type="entry name" value="Periplasmic binding protein-like II"/>
    <property type="match status" value="1"/>
</dbReference>
<dbReference type="OrthoDB" id="9764656at2"/>
<gene>
    <name evidence="1" type="ORF">DESAMIL20_910</name>
</gene>
<reference evidence="1 2" key="1">
    <citation type="journal article" date="2017" name="Front. Microbiol.">
        <title>Genome Sequence of Desulfurella amilsii Strain TR1 and Comparative Genomics of Desulfurellaceae Family.</title>
        <authorList>
            <person name="Florentino A.P."/>
            <person name="Stams A.J."/>
            <person name="Sanchez-Andrea I."/>
        </authorList>
    </citation>
    <scope>NUCLEOTIDE SEQUENCE [LARGE SCALE GENOMIC DNA]</scope>
    <source>
        <strain evidence="1 2">TR1</strain>
    </source>
</reference>
<dbReference type="RefSeq" id="WP_086033617.1">
    <property type="nucleotide sequence ID" value="NZ_MDSU01000018.1"/>
</dbReference>
<organism evidence="1 2">
    <name type="scientific">Desulfurella amilsii</name>
    <dbReference type="NCBI Taxonomy" id="1562698"/>
    <lineage>
        <taxon>Bacteria</taxon>
        <taxon>Pseudomonadati</taxon>
        <taxon>Campylobacterota</taxon>
        <taxon>Desulfurellia</taxon>
        <taxon>Desulfurellales</taxon>
        <taxon>Desulfurellaceae</taxon>
        <taxon>Desulfurella</taxon>
    </lineage>
</organism>
<proteinExistence type="predicted"/>
<evidence type="ECO:0000313" key="1">
    <source>
        <dbReference type="EMBL" id="OSS41357.1"/>
    </source>
</evidence>
<keyword evidence="2" id="KW-1185">Reference proteome</keyword>
<dbReference type="EMBL" id="MDSU01000018">
    <property type="protein sequence ID" value="OSS41357.1"/>
    <property type="molecule type" value="Genomic_DNA"/>
</dbReference>
<dbReference type="STRING" id="1562698.DESAMIL20_910"/>
<comment type="caution">
    <text evidence="1">The sequence shown here is derived from an EMBL/GenBank/DDBJ whole genome shotgun (WGS) entry which is preliminary data.</text>
</comment>
<evidence type="ECO:0000313" key="2">
    <source>
        <dbReference type="Proteomes" id="UP000194141"/>
    </source>
</evidence>
<accession>A0A1X4XUZ2</accession>
<sequence>MYKFTVDPNYCGKNLPGWFLVSTYLQKKLGEKIKFIPYKDFDECRNACFSGEIDIVYANPFDWVVYMNELDFIPIAKPINHFDEVLVCSKNIKSYTQLTKPINIISAHKKTFVHMMGLFLLEKNEIDLESCKFSFCGSYQSVIKDLLQSKFDLGFVFNEVYEKSSKIIKDQLNILDASNDGFAFHSFCISQKLASYQSEILYAIENFDKKLLNDVGFEGFEAVNEDEIFTISSLASEYIESLR</sequence>
<dbReference type="Pfam" id="PF12974">
    <property type="entry name" value="Phosphonate-bd"/>
    <property type="match status" value="1"/>
</dbReference>
<dbReference type="AlphaFoldDB" id="A0A1X4XUZ2"/>
<dbReference type="Proteomes" id="UP000194141">
    <property type="component" value="Unassembled WGS sequence"/>
</dbReference>